<dbReference type="OrthoDB" id="341730at2759"/>
<protein>
    <recommendedName>
        <fullName evidence="3">DNA replication factor Cdt1 C-terminal domain-containing protein</fullName>
    </recommendedName>
</protein>
<evidence type="ECO:0000256" key="1">
    <source>
        <dbReference type="ARBA" id="ARBA00008356"/>
    </source>
</evidence>
<feature type="domain" description="DNA replication factor Cdt1 C-terminal" evidence="3">
    <location>
        <begin position="293"/>
        <end position="368"/>
    </location>
</feature>
<proteinExistence type="inferred from homology"/>
<dbReference type="InterPro" id="IPR045173">
    <property type="entry name" value="Cdt1"/>
</dbReference>
<evidence type="ECO:0000313" key="5">
    <source>
        <dbReference type="Proteomes" id="UP000325577"/>
    </source>
</evidence>
<dbReference type="Proteomes" id="UP000325577">
    <property type="component" value="Linkage Group LG12"/>
</dbReference>
<sequence length="398" mass="44721">MDRIIIYDKKSLCMMPDIKITLLFDVAEGHQEQSTFLALRQVFASRLLNFSSKHPEGYEIPEAVLPDLFNQRSGAIIEGALPADSSTESQPTFNETELLLNSSHLYPSFSRHFSQKAVVAETEKTQLLASPVPRSSVRYDCVTNQKSPELCSKSTLVMNPVQLTYPQYYVSSSVCESTPMKLSSGAADILQVETPAQSTPKRLMPSCDNKLKSTTSQKRTACHISAKRSLDFLHLEGEESALNSTADDIEQCKTVCNTIPQTVESKAIFADKGVSFSAALLQKVEDSKDCLFKDNKINQADLKLHQQMSAFLSNLVALIHHIFQSVNFSSITKEELVHKIIMNNSEIVERREVEEQIELLEKQVPDWICRKLSPSGDLLYNIRKASDLHSVRERHFCM</sequence>
<dbReference type="GO" id="GO:0071163">
    <property type="term" value="P:DNA replication preinitiation complex assembly"/>
    <property type="evidence" value="ECO:0007669"/>
    <property type="project" value="InterPro"/>
</dbReference>
<dbReference type="InterPro" id="IPR038090">
    <property type="entry name" value="Cdt1_C_WH_dom_sf"/>
</dbReference>
<dbReference type="GO" id="GO:0070182">
    <property type="term" value="F:DNA polymerase binding"/>
    <property type="evidence" value="ECO:0007669"/>
    <property type="project" value="TreeGrafter"/>
</dbReference>
<comment type="similarity">
    <text evidence="1">Belongs to the Cdt1 family.</text>
</comment>
<reference evidence="4 5" key="1">
    <citation type="submission" date="2019-09" db="EMBL/GenBank/DDBJ databases">
        <title>A chromosome-level genome assembly of the Chinese tupelo Nyssa sinensis.</title>
        <authorList>
            <person name="Yang X."/>
            <person name="Kang M."/>
            <person name="Yang Y."/>
            <person name="Xiong H."/>
            <person name="Wang M."/>
            <person name="Zhang Z."/>
            <person name="Wang Z."/>
            <person name="Wu H."/>
            <person name="Ma T."/>
            <person name="Liu J."/>
            <person name="Xi Z."/>
        </authorList>
    </citation>
    <scope>NUCLEOTIDE SEQUENCE [LARGE SCALE GENOMIC DNA]</scope>
    <source>
        <strain evidence="4">J267</strain>
        <tissue evidence="4">Leaf</tissue>
    </source>
</reference>
<evidence type="ECO:0000256" key="2">
    <source>
        <dbReference type="ARBA" id="ARBA00023306"/>
    </source>
</evidence>
<evidence type="ECO:0000313" key="4">
    <source>
        <dbReference type="EMBL" id="KAA8542898.1"/>
    </source>
</evidence>
<keyword evidence="2" id="KW-0131">Cell cycle</keyword>
<dbReference type="AlphaFoldDB" id="A0A5J5BJU9"/>
<dbReference type="Pfam" id="PF16679">
    <property type="entry name" value="CDT1_C"/>
    <property type="match status" value="1"/>
</dbReference>
<dbReference type="GO" id="GO:0005634">
    <property type="term" value="C:nucleus"/>
    <property type="evidence" value="ECO:0007669"/>
    <property type="project" value="TreeGrafter"/>
</dbReference>
<dbReference type="GO" id="GO:0030174">
    <property type="term" value="P:regulation of DNA-templated DNA replication initiation"/>
    <property type="evidence" value="ECO:0007669"/>
    <property type="project" value="InterPro"/>
</dbReference>
<dbReference type="Gene3D" id="1.10.10.1420">
    <property type="entry name" value="DNA replication factor Cdt1, C-terminal WH domain"/>
    <property type="match status" value="1"/>
</dbReference>
<dbReference type="GO" id="GO:0000278">
    <property type="term" value="P:mitotic cell cycle"/>
    <property type="evidence" value="ECO:0007669"/>
    <property type="project" value="TreeGrafter"/>
</dbReference>
<dbReference type="InterPro" id="IPR032054">
    <property type="entry name" value="Cdt1_C"/>
</dbReference>
<name>A0A5J5BJU9_9ASTE</name>
<organism evidence="4 5">
    <name type="scientific">Nyssa sinensis</name>
    <dbReference type="NCBI Taxonomy" id="561372"/>
    <lineage>
        <taxon>Eukaryota</taxon>
        <taxon>Viridiplantae</taxon>
        <taxon>Streptophyta</taxon>
        <taxon>Embryophyta</taxon>
        <taxon>Tracheophyta</taxon>
        <taxon>Spermatophyta</taxon>
        <taxon>Magnoliopsida</taxon>
        <taxon>eudicotyledons</taxon>
        <taxon>Gunneridae</taxon>
        <taxon>Pentapetalae</taxon>
        <taxon>asterids</taxon>
        <taxon>Cornales</taxon>
        <taxon>Nyssaceae</taxon>
        <taxon>Nyssa</taxon>
    </lineage>
</organism>
<dbReference type="EMBL" id="CM018035">
    <property type="protein sequence ID" value="KAA8542898.1"/>
    <property type="molecule type" value="Genomic_DNA"/>
</dbReference>
<dbReference type="GO" id="GO:0003677">
    <property type="term" value="F:DNA binding"/>
    <property type="evidence" value="ECO:0007669"/>
    <property type="project" value="InterPro"/>
</dbReference>
<dbReference type="PANTHER" id="PTHR28637:SF13">
    <property type="entry name" value="EXPRESSED PROTEIN"/>
    <property type="match status" value="1"/>
</dbReference>
<evidence type="ECO:0000259" key="3">
    <source>
        <dbReference type="Pfam" id="PF16679"/>
    </source>
</evidence>
<keyword evidence="5" id="KW-1185">Reference proteome</keyword>
<gene>
    <name evidence="4" type="ORF">F0562_024067</name>
</gene>
<accession>A0A5J5BJU9</accession>
<dbReference type="GO" id="GO:0000076">
    <property type="term" value="P:DNA replication checkpoint signaling"/>
    <property type="evidence" value="ECO:0007669"/>
    <property type="project" value="TreeGrafter"/>
</dbReference>
<dbReference type="PANTHER" id="PTHR28637">
    <property type="entry name" value="DNA REPLICATION FACTOR CDT1"/>
    <property type="match status" value="1"/>
</dbReference>